<dbReference type="Pfam" id="PF13682">
    <property type="entry name" value="CZB"/>
    <property type="match status" value="1"/>
</dbReference>
<dbReference type="InterPro" id="IPR004089">
    <property type="entry name" value="MCPsignal_dom"/>
</dbReference>
<evidence type="ECO:0000313" key="11">
    <source>
        <dbReference type="EMBL" id="VVN98119.1"/>
    </source>
</evidence>
<gene>
    <name evidence="11" type="ORF">PS723_02419</name>
</gene>
<dbReference type="EMBL" id="CABVHY010000010">
    <property type="protein sequence ID" value="VVN98119.1"/>
    <property type="molecule type" value="Genomic_DNA"/>
</dbReference>
<evidence type="ECO:0000256" key="9">
    <source>
        <dbReference type="PROSITE-ProRule" id="PRU00284"/>
    </source>
</evidence>
<dbReference type="GO" id="GO:0006935">
    <property type="term" value="P:chemotaxis"/>
    <property type="evidence" value="ECO:0007669"/>
    <property type="project" value="InterPro"/>
</dbReference>
<dbReference type="GO" id="GO:0004888">
    <property type="term" value="F:transmembrane signaling receptor activity"/>
    <property type="evidence" value="ECO:0007669"/>
    <property type="project" value="InterPro"/>
</dbReference>
<dbReference type="InterPro" id="IPR025991">
    <property type="entry name" value="Chemoreceptor_zinc-bind_dom"/>
</dbReference>
<dbReference type="Proteomes" id="UP000379480">
    <property type="component" value="Unassembled WGS sequence"/>
</dbReference>
<dbReference type="AlphaFoldDB" id="A0A5E7C197"/>
<dbReference type="Gene3D" id="1.10.287.950">
    <property type="entry name" value="Methyl-accepting chemotaxis protein"/>
    <property type="match status" value="1"/>
</dbReference>
<dbReference type="SUPFAM" id="SSF58104">
    <property type="entry name" value="Methyl-accepting chemotaxis protein (MCP) signaling domain"/>
    <property type="match status" value="1"/>
</dbReference>
<organism evidence="11 12">
    <name type="scientific">Pseudomonas fluorescens</name>
    <dbReference type="NCBI Taxonomy" id="294"/>
    <lineage>
        <taxon>Bacteria</taxon>
        <taxon>Pseudomonadati</taxon>
        <taxon>Pseudomonadota</taxon>
        <taxon>Gammaproteobacteria</taxon>
        <taxon>Pseudomonadales</taxon>
        <taxon>Pseudomonadaceae</taxon>
        <taxon>Pseudomonas</taxon>
    </lineage>
</organism>
<proteinExistence type="inferred from homology"/>
<comment type="similarity">
    <text evidence="8">Belongs to the methyl-accepting chemotaxis (MCP) protein family.</text>
</comment>
<dbReference type="GO" id="GO:0007165">
    <property type="term" value="P:signal transduction"/>
    <property type="evidence" value="ECO:0007669"/>
    <property type="project" value="UniProtKB-KW"/>
</dbReference>
<keyword evidence="5" id="KW-1133">Transmembrane helix</keyword>
<evidence type="ECO:0000256" key="4">
    <source>
        <dbReference type="ARBA" id="ARBA00022692"/>
    </source>
</evidence>
<keyword evidence="3" id="KW-0488">Methylation</keyword>
<dbReference type="GO" id="GO:0005886">
    <property type="term" value="C:plasma membrane"/>
    <property type="evidence" value="ECO:0007669"/>
    <property type="project" value="UniProtKB-SubCell"/>
</dbReference>
<dbReference type="SMART" id="SM00283">
    <property type="entry name" value="MA"/>
    <property type="match status" value="1"/>
</dbReference>
<keyword evidence="7 9" id="KW-0807">Transducer</keyword>
<evidence type="ECO:0000256" key="8">
    <source>
        <dbReference type="ARBA" id="ARBA00029447"/>
    </source>
</evidence>
<dbReference type="InterPro" id="IPR004090">
    <property type="entry name" value="Chemotax_Me-accpt_rcpt"/>
</dbReference>
<evidence type="ECO:0000256" key="3">
    <source>
        <dbReference type="ARBA" id="ARBA00022481"/>
    </source>
</evidence>
<evidence type="ECO:0000256" key="6">
    <source>
        <dbReference type="ARBA" id="ARBA00023136"/>
    </source>
</evidence>
<dbReference type="Pfam" id="PF00015">
    <property type="entry name" value="MCPsignal"/>
    <property type="match status" value="1"/>
</dbReference>
<evidence type="ECO:0000256" key="5">
    <source>
        <dbReference type="ARBA" id="ARBA00022989"/>
    </source>
</evidence>
<dbReference type="PROSITE" id="PS50111">
    <property type="entry name" value="CHEMOTAXIS_TRANSDUC_2"/>
    <property type="match status" value="1"/>
</dbReference>
<name>A0A5E7C197_PSEFL</name>
<dbReference type="PANTHER" id="PTHR32089:SF112">
    <property type="entry name" value="LYSOZYME-LIKE PROTEIN-RELATED"/>
    <property type="match status" value="1"/>
</dbReference>
<evidence type="ECO:0000256" key="7">
    <source>
        <dbReference type="ARBA" id="ARBA00023224"/>
    </source>
</evidence>
<dbReference type="PRINTS" id="PR00260">
    <property type="entry name" value="CHEMTRNSDUCR"/>
</dbReference>
<keyword evidence="2" id="KW-1003">Cell membrane</keyword>
<dbReference type="PANTHER" id="PTHR32089">
    <property type="entry name" value="METHYL-ACCEPTING CHEMOTAXIS PROTEIN MCPB"/>
    <property type="match status" value="1"/>
</dbReference>
<comment type="subcellular location">
    <subcellularLocation>
        <location evidence="1">Cell membrane</location>
    </subcellularLocation>
</comment>
<sequence length="355" mass="39666">MRPFWRKNVHKTDSVPEGPRITFLTPVAIDPFLTETRAEDLRQRDFYRGLSENLLTCGNSLSHVSESFSTLNQQLERNHQRAENVACAAVSNRGQIKELQDQSHVLEMGVDALESVINHLVSRAGEIDRIVDLIRDIARQTNLLALNAAIEAARAGESGRGFAVVANEVRNLAERTAQATQEIVNETSAIQKEVGIAKDAISRQSKASEIFTSVIDHTAEAMTSMFEEAQTMQLEIDRSHVLSKIELANMEELTIKVAVYDRLINPRQEPLILPDETECLFGQWYYEQKNSKTPHDATLRRLEIPHRLVHSSGLAAIVAHAKGDLKATLKHVSAMEAANLTVMQTVKSIRQILPH</sequence>
<feature type="domain" description="Methyl-accepting transducer" evidence="10">
    <location>
        <begin position="60"/>
        <end position="261"/>
    </location>
</feature>
<protein>
    <recommendedName>
        <fullName evidence="10">Methyl-accepting transducer domain-containing protein</fullName>
    </recommendedName>
</protein>
<reference evidence="11 12" key="1">
    <citation type="submission" date="2019-09" db="EMBL/GenBank/DDBJ databases">
        <authorList>
            <person name="Chandra G."/>
            <person name="Truman W A."/>
        </authorList>
    </citation>
    <scope>NUCLEOTIDE SEQUENCE [LARGE SCALE GENOMIC DNA]</scope>
    <source>
        <strain evidence="11">PS723</strain>
    </source>
</reference>
<keyword evidence="6" id="KW-0472">Membrane</keyword>
<evidence type="ECO:0000259" key="10">
    <source>
        <dbReference type="PROSITE" id="PS50111"/>
    </source>
</evidence>
<keyword evidence="4" id="KW-0812">Transmembrane</keyword>
<evidence type="ECO:0000256" key="1">
    <source>
        <dbReference type="ARBA" id="ARBA00004236"/>
    </source>
</evidence>
<evidence type="ECO:0000256" key="2">
    <source>
        <dbReference type="ARBA" id="ARBA00022475"/>
    </source>
</evidence>
<evidence type="ECO:0000313" key="12">
    <source>
        <dbReference type="Proteomes" id="UP000379480"/>
    </source>
</evidence>
<accession>A0A5E7C197</accession>